<comment type="function">
    <text evidence="9">Transcription factor that binds specifically to a 5'-AA[AG]G-3' consensus core sequence.</text>
</comment>
<keyword evidence="5 8" id="KW-0238">DNA-binding</keyword>
<evidence type="ECO:0000256" key="10">
    <source>
        <dbReference type="SAM" id="MobiDB-lite"/>
    </source>
</evidence>
<evidence type="ECO:0000256" key="9">
    <source>
        <dbReference type="RuleBase" id="RU369094"/>
    </source>
</evidence>
<evidence type="ECO:0000256" key="5">
    <source>
        <dbReference type="ARBA" id="ARBA00023125"/>
    </source>
</evidence>
<keyword evidence="6 9" id="KW-0804">Transcription</keyword>
<keyword evidence="3 9" id="KW-0862">Zinc</keyword>
<dbReference type="GO" id="GO:0003700">
    <property type="term" value="F:DNA-binding transcription factor activity"/>
    <property type="evidence" value="ECO:0007669"/>
    <property type="project" value="UniProtKB-UniRule"/>
</dbReference>
<reference evidence="13" key="2">
    <citation type="submission" date="2025-08" db="UniProtKB">
        <authorList>
            <consortium name="RefSeq"/>
        </authorList>
    </citation>
    <scope>IDENTIFICATION</scope>
    <source>
        <tissue evidence="13">Leaf</tissue>
    </source>
</reference>
<keyword evidence="12" id="KW-1185">Reference proteome</keyword>
<feature type="region of interest" description="Disordered" evidence="10">
    <location>
        <begin position="98"/>
        <end position="139"/>
    </location>
</feature>
<keyword evidence="2 8" id="KW-0863">Zinc-finger</keyword>
<dbReference type="GO" id="GO:0008270">
    <property type="term" value="F:zinc ion binding"/>
    <property type="evidence" value="ECO:0007669"/>
    <property type="project" value="UniProtKB-KW"/>
</dbReference>
<keyword evidence="7 8" id="KW-0539">Nucleus</keyword>
<dbReference type="AlphaFoldDB" id="A0A6P5G776"/>
<dbReference type="InterPro" id="IPR003851">
    <property type="entry name" value="Znf_Dof"/>
</dbReference>
<evidence type="ECO:0000256" key="1">
    <source>
        <dbReference type="ARBA" id="ARBA00022723"/>
    </source>
</evidence>
<reference evidence="12" key="1">
    <citation type="journal article" date="2015" name="Nat. Genet.">
        <title>The pineapple genome and the evolution of CAM photosynthesis.</title>
        <authorList>
            <person name="Ming R."/>
            <person name="VanBuren R."/>
            <person name="Wai C.M."/>
            <person name="Tang H."/>
            <person name="Schatz M.C."/>
            <person name="Bowers J.E."/>
            <person name="Lyons E."/>
            <person name="Wang M.L."/>
            <person name="Chen J."/>
            <person name="Biggers E."/>
            <person name="Zhang J."/>
            <person name="Huang L."/>
            <person name="Zhang L."/>
            <person name="Miao W."/>
            <person name="Zhang J."/>
            <person name="Ye Z."/>
            <person name="Miao C."/>
            <person name="Lin Z."/>
            <person name="Wang H."/>
            <person name="Zhou H."/>
            <person name="Yim W.C."/>
            <person name="Priest H.D."/>
            <person name="Zheng C."/>
            <person name="Woodhouse M."/>
            <person name="Edger P.P."/>
            <person name="Guyot R."/>
            <person name="Guo H.B."/>
            <person name="Guo H."/>
            <person name="Zheng G."/>
            <person name="Singh R."/>
            <person name="Sharma A."/>
            <person name="Min X."/>
            <person name="Zheng Y."/>
            <person name="Lee H."/>
            <person name="Gurtowski J."/>
            <person name="Sedlazeck F.J."/>
            <person name="Harkess A."/>
            <person name="McKain M.R."/>
            <person name="Liao Z."/>
            <person name="Fang J."/>
            <person name="Liu J."/>
            <person name="Zhang X."/>
            <person name="Zhang Q."/>
            <person name="Hu W."/>
            <person name="Qin Y."/>
            <person name="Wang K."/>
            <person name="Chen L.Y."/>
            <person name="Shirley N."/>
            <person name="Lin Y.R."/>
            <person name="Liu L.Y."/>
            <person name="Hernandez A.G."/>
            <person name="Wright C.L."/>
            <person name="Bulone V."/>
            <person name="Tuskan G.A."/>
            <person name="Heath K."/>
            <person name="Zee F."/>
            <person name="Moore P.H."/>
            <person name="Sunkar R."/>
            <person name="Leebens-Mack J.H."/>
            <person name="Mockler T."/>
            <person name="Bennetzen J.L."/>
            <person name="Freeling M."/>
            <person name="Sankoff D."/>
            <person name="Paterson A.H."/>
            <person name="Zhu X."/>
            <person name="Yang X."/>
            <person name="Smith J.A."/>
            <person name="Cushman J.C."/>
            <person name="Paull R.E."/>
            <person name="Yu Q."/>
        </authorList>
    </citation>
    <scope>NUCLEOTIDE SEQUENCE [LARGE SCALE GENOMIC DNA]</scope>
    <source>
        <strain evidence="12">cv. F153</strain>
    </source>
</reference>
<evidence type="ECO:0000256" key="7">
    <source>
        <dbReference type="ARBA" id="ARBA00023242"/>
    </source>
</evidence>
<evidence type="ECO:0000256" key="6">
    <source>
        <dbReference type="ARBA" id="ARBA00023163"/>
    </source>
</evidence>
<accession>A0A6P5G776</accession>
<sequence>MEISSAQYQFMATSHSIEQALIACPNKTHQQQQQQQQQQLQDKKPRPHQDQALRCPRCDSTNTKFCYYNNYSLSQPRFFCKGCRRYWTQGGSLRNVPVGGGCRKSKKKLSSSSSSSLSPCSSSSTSPSSSSSSLPSKNTTTNLSITPLLSNLIHAPFSYDPSDLTLAFAGSDQHGNGHSLLLGAGPSPSPNPCPGGPTSGFFDILRGGFLGSENFAGFHMPCYGLDNNNNNNNDVGGSSGGSEVVVLPFEERHGGAVTHEVEGSSCKDMNNGVEGINGAMNLDLGRDYWGINGVASTWHGLINSSLI</sequence>
<evidence type="ECO:0000313" key="12">
    <source>
        <dbReference type="Proteomes" id="UP000515123"/>
    </source>
</evidence>
<evidence type="ECO:0000259" key="11">
    <source>
        <dbReference type="PROSITE" id="PS50884"/>
    </source>
</evidence>
<dbReference type="PROSITE" id="PS01361">
    <property type="entry name" value="ZF_DOF_1"/>
    <property type="match status" value="1"/>
</dbReference>
<evidence type="ECO:0000256" key="2">
    <source>
        <dbReference type="ARBA" id="ARBA00022771"/>
    </source>
</evidence>
<dbReference type="PROSITE" id="PS50884">
    <property type="entry name" value="ZF_DOF_2"/>
    <property type="match status" value="1"/>
</dbReference>
<name>A0A6P5G776_ANACO</name>
<feature type="compositionally biased region" description="Basic and acidic residues" evidence="10">
    <location>
        <begin position="41"/>
        <end position="51"/>
    </location>
</feature>
<dbReference type="RefSeq" id="XP_020101105.1">
    <property type="nucleotide sequence ID" value="XM_020245516.1"/>
</dbReference>
<feature type="domain" description="Dof-type" evidence="11">
    <location>
        <begin position="53"/>
        <end position="107"/>
    </location>
</feature>
<dbReference type="Proteomes" id="UP000515123">
    <property type="component" value="Linkage group 13"/>
</dbReference>
<dbReference type="PANTHER" id="PTHR31992:SF141">
    <property type="entry name" value="DOF ZINC FINGER PROTEIN DOF1.4"/>
    <property type="match status" value="1"/>
</dbReference>
<dbReference type="GeneID" id="109719025"/>
<dbReference type="Gramene" id="Aco012452.1.mrna1">
    <property type="protein sequence ID" value="Aco012452.1.mrna1"/>
    <property type="gene ID" value="Aco012452.1.path1"/>
</dbReference>
<keyword evidence="4 9" id="KW-0805">Transcription regulation</keyword>
<dbReference type="OrthoDB" id="755575at2759"/>
<keyword evidence="1 9" id="KW-0479">Metal-binding</keyword>
<feature type="region of interest" description="Disordered" evidence="10">
    <location>
        <begin position="26"/>
        <end position="55"/>
    </location>
</feature>
<evidence type="ECO:0000313" key="13">
    <source>
        <dbReference type="RefSeq" id="XP_020101105.1"/>
    </source>
</evidence>
<dbReference type="InterPro" id="IPR045174">
    <property type="entry name" value="Dof"/>
</dbReference>
<dbReference type="GO" id="GO:0003677">
    <property type="term" value="F:DNA binding"/>
    <property type="evidence" value="ECO:0007669"/>
    <property type="project" value="UniProtKB-UniRule"/>
</dbReference>
<protein>
    <recommendedName>
        <fullName evidence="9">Dof zinc finger protein</fullName>
    </recommendedName>
</protein>
<dbReference type="GO" id="GO:0005634">
    <property type="term" value="C:nucleus"/>
    <property type="evidence" value="ECO:0007669"/>
    <property type="project" value="UniProtKB-SubCell"/>
</dbReference>
<comment type="subcellular location">
    <subcellularLocation>
        <location evidence="8 9">Nucleus</location>
    </subcellularLocation>
</comment>
<evidence type="ECO:0000256" key="8">
    <source>
        <dbReference type="PROSITE-ProRule" id="PRU00071"/>
    </source>
</evidence>
<feature type="compositionally biased region" description="Low complexity" evidence="10">
    <location>
        <begin position="30"/>
        <end position="40"/>
    </location>
</feature>
<proteinExistence type="predicted"/>
<evidence type="ECO:0000256" key="4">
    <source>
        <dbReference type="ARBA" id="ARBA00023015"/>
    </source>
</evidence>
<gene>
    <name evidence="13" type="primary">LOC109719025</name>
</gene>
<dbReference type="PANTHER" id="PTHR31992">
    <property type="entry name" value="DOF ZINC FINGER PROTEIN DOF1.4-RELATED"/>
    <property type="match status" value="1"/>
</dbReference>
<feature type="compositionally biased region" description="Low complexity" evidence="10">
    <location>
        <begin position="110"/>
        <end position="139"/>
    </location>
</feature>
<organism evidence="12 13">
    <name type="scientific">Ananas comosus</name>
    <name type="common">Pineapple</name>
    <name type="synonym">Ananas ananas</name>
    <dbReference type="NCBI Taxonomy" id="4615"/>
    <lineage>
        <taxon>Eukaryota</taxon>
        <taxon>Viridiplantae</taxon>
        <taxon>Streptophyta</taxon>
        <taxon>Embryophyta</taxon>
        <taxon>Tracheophyta</taxon>
        <taxon>Spermatophyta</taxon>
        <taxon>Magnoliopsida</taxon>
        <taxon>Liliopsida</taxon>
        <taxon>Poales</taxon>
        <taxon>Bromeliaceae</taxon>
        <taxon>Bromelioideae</taxon>
        <taxon>Ananas</taxon>
    </lineage>
</organism>
<dbReference type="Pfam" id="PF02701">
    <property type="entry name" value="Zn_ribbon_Dof"/>
    <property type="match status" value="1"/>
</dbReference>
<evidence type="ECO:0000256" key="3">
    <source>
        <dbReference type="ARBA" id="ARBA00022833"/>
    </source>
</evidence>